<evidence type="ECO:0000259" key="5">
    <source>
        <dbReference type="PROSITE" id="PS51186"/>
    </source>
</evidence>
<evidence type="ECO:0000313" key="6">
    <source>
        <dbReference type="EMBL" id="GAA4159766.1"/>
    </source>
</evidence>
<dbReference type="InterPro" id="IPR016181">
    <property type="entry name" value="Acyl_CoA_acyltransferase"/>
</dbReference>
<name>A0ABP7ZJ64_9MICO</name>
<dbReference type="PIRSF" id="PIRSF021524">
    <property type="entry name" value="MSH_acetyltransferase"/>
    <property type="match status" value="1"/>
</dbReference>
<feature type="domain" description="N-acetyltransferase" evidence="5">
    <location>
        <begin position="1"/>
        <end position="131"/>
    </location>
</feature>
<comment type="caution">
    <text evidence="6">The sequence shown here is derived from an EMBL/GenBank/DDBJ whole genome shotgun (WGS) entry which is preliminary data.</text>
</comment>
<gene>
    <name evidence="6" type="primary">mshD</name>
    <name evidence="6" type="ORF">GCM10022286_14700</name>
</gene>
<accession>A0ABP7ZJ64</accession>
<sequence>MTASSVELIETDASAAPALLAPFDEQTSFDVGSGRRTLFAVRRTQGRAVVGSAVLGDDALDLHIAPEFRAQGSGGAAAAQLLERAGDGPLTAWSHEDHPAARALAARFGFERVRTLLLLRLSPLPEQPGGDRFGTFRPGADEAEWLALNARVFAWHPEQGAVSADDLAQRMAEPWFDADDFLVARDEEGAMTGYCWLKIEQGQSTGEIYVIGVAPEASGQGLGRALMSAALTRLSQRGCTAAELYVESDNTAAVRLYRGLGFSDAQVHVQYARRAVTG</sequence>
<dbReference type="PANTHER" id="PTHR43877">
    <property type="entry name" value="AMINOALKYLPHOSPHONATE N-ACETYLTRANSFERASE-RELATED-RELATED"/>
    <property type="match status" value="1"/>
</dbReference>
<dbReference type="NCBIfam" id="TIGR03448">
    <property type="entry name" value="mycothiol_MshD"/>
    <property type="match status" value="1"/>
</dbReference>
<keyword evidence="2" id="KW-0677">Repeat</keyword>
<evidence type="ECO:0000256" key="4">
    <source>
        <dbReference type="NCBIfam" id="TIGR03448"/>
    </source>
</evidence>
<evidence type="ECO:0000256" key="2">
    <source>
        <dbReference type="ARBA" id="ARBA00022737"/>
    </source>
</evidence>
<feature type="domain" description="N-acetyltransferase" evidence="5">
    <location>
        <begin position="131"/>
        <end position="278"/>
    </location>
</feature>
<dbReference type="EMBL" id="BAABBV010000001">
    <property type="protein sequence ID" value="GAA4159766.1"/>
    <property type="molecule type" value="Genomic_DNA"/>
</dbReference>
<keyword evidence="3" id="KW-0012">Acyltransferase</keyword>
<organism evidence="6 7">
    <name type="scientific">Gryllotalpicola daejeonensis</name>
    <dbReference type="NCBI Taxonomy" id="993087"/>
    <lineage>
        <taxon>Bacteria</taxon>
        <taxon>Bacillati</taxon>
        <taxon>Actinomycetota</taxon>
        <taxon>Actinomycetes</taxon>
        <taxon>Micrococcales</taxon>
        <taxon>Microbacteriaceae</taxon>
        <taxon>Gryllotalpicola</taxon>
    </lineage>
</organism>
<dbReference type="CDD" id="cd04301">
    <property type="entry name" value="NAT_SF"/>
    <property type="match status" value="1"/>
</dbReference>
<dbReference type="EC" id="2.3.1.189" evidence="4"/>
<reference evidence="6" key="2">
    <citation type="submission" date="2023-12" db="EMBL/GenBank/DDBJ databases">
        <authorList>
            <person name="Sun Q."/>
            <person name="Inoue M."/>
        </authorList>
    </citation>
    <scope>NUCLEOTIDE SEQUENCE</scope>
    <source>
        <strain evidence="6">JCM 17590</strain>
    </source>
</reference>
<dbReference type="RefSeq" id="WP_344791105.1">
    <property type="nucleotide sequence ID" value="NZ_BAABBV010000001.1"/>
</dbReference>
<dbReference type="SUPFAM" id="SSF55729">
    <property type="entry name" value="Acyl-CoA N-acyltransferases (Nat)"/>
    <property type="match status" value="2"/>
</dbReference>
<dbReference type="InterPro" id="IPR050832">
    <property type="entry name" value="Bact_Acetyltransf"/>
</dbReference>
<keyword evidence="1" id="KW-0808">Transferase</keyword>
<reference evidence="6" key="1">
    <citation type="journal article" date="2014" name="Int. J. Syst. Evol. Microbiol.">
        <title>Complete genome of a new Firmicutes species belonging to the dominant human colonic microbiota ('Ruminococcus bicirculans') reveals two chromosomes and a selective capacity to utilize plant glucans.</title>
        <authorList>
            <consortium name="NISC Comparative Sequencing Program"/>
            <person name="Wegmann U."/>
            <person name="Louis P."/>
            <person name="Goesmann A."/>
            <person name="Henrissat B."/>
            <person name="Duncan S.H."/>
            <person name="Flint H.J."/>
        </authorList>
    </citation>
    <scope>NUCLEOTIDE SEQUENCE</scope>
    <source>
        <strain evidence="6">JCM 17590</strain>
    </source>
</reference>
<dbReference type="Gene3D" id="3.40.630.30">
    <property type="match status" value="1"/>
</dbReference>
<dbReference type="PROSITE" id="PS51186">
    <property type="entry name" value="GNAT"/>
    <property type="match status" value="2"/>
</dbReference>
<dbReference type="InterPro" id="IPR000182">
    <property type="entry name" value="GNAT_dom"/>
</dbReference>
<dbReference type="Proteomes" id="UP001415169">
    <property type="component" value="Unassembled WGS sequence"/>
</dbReference>
<evidence type="ECO:0000256" key="1">
    <source>
        <dbReference type="ARBA" id="ARBA00022679"/>
    </source>
</evidence>
<dbReference type="Pfam" id="PF00583">
    <property type="entry name" value="Acetyltransf_1"/>
    <property type="match status" value="1"/>
</dbReference>
<evidence type="ECO:0000313" key="7">
    <source>
        <dbReference type="Proteomes" id="UP001415169"/>
    </source>
</evidence>
<evidence type="ECO:0000256" key="3">
    <source>
        <dbReference type="ARBA" id="ARBA00023315"/>
    </source>
</evidence>
<dbReference type="InterPro" id="IPR017813">
    <property type="entry name" value="Mycothiol_AcTrfase"/>
</dbReference>
<protein>
    <recommendedName>
        <fullName evidence="4">Mycothiol synthase</fullName>
        <ecNumber evidence="4">2.3.1.189</ecNumber>
    </recommendedName>
</protein>
<keyword evidence="7" id="KW-1185">Reference proteome</keyword>
<proteinExistence type="predicted"/>